<comment type="caution">
    <text evidence="4">The sequence shown here is derived from an EMBL/GenBank/DDBJ whole genome shotgun (WGS) entry which is preliminary data.</text>
</comment>
<dbReference type="AlphaFoldDB" id="A0A177B830"/>
<protein>
    <recommendedName>
        <fullName evidence="6">V-type proton ATPase subunit D</fullName>
    </recommendedName>
</protein>
<reference evidence="4 5" key="1">
    <citation type="submission" date="2016-04" db="EMBL/GenBank/DDBJ databases">
        <title>The genome of Intoshia linei affirms orthonectids as highly simplified spiralians.</title>
        <authorList>
            <person name="Mikhailov K.V."/>
            <person name="Slusarev G.S."/>
            <person name="Nikitin M.A."/>
            <person name="Logacheva M.D."/>
            <person name="Penin A."/>
            <person name="Aleoshin V."/>
            <person name="Panchin Y.V."/>
        </authorList>
    </citation>
    <scope>NUCLEOTIDE SEQUENCE [LARGE SCALE GENOMIC DNA]</scope>
    <source>
        <strain evidence="4">Intl2013</strain>
        <tissue evidence="4">Whole animal</tissue>
    </source>
</reference>
<evidence type="ECO:0000313" key="4">
    <source>
        <dbReference type="EMBL" id="OAF69793.1"/>
    </source>
</evidence>
<evidence type="ECO:0000256" key="2">
    <source>
        <dbReference type="ARBA" id="ARBA00022448"/>
    </source>
</evidence>
<dbReference type="InterPro" id="IPR002699">
    <property type="entry name" value="V_ATPase_D"/>
</dbReference>
<evidence type="ECO:0000313" key="5">
    <source>
        <dbReference type="Proteomes" id="UP000078046"/>
    </source>
</evidence>
<comment type="similarity">
    <text evidence="1">Belongs to the V-ATPase D subunit family.</text>
</comment>
<dbReference type="NCBIfam" id="TIGR00309">
    <property type="entry name" value="V_ATPase_subD"/>
    <property type="match status" value="1"/>
</dbReference>
<dbReference type="OrthoDB" id="7676488at2759"/>
<dbReference type="Pfam" id="PF01813">
    <property type="entry name" value="ATP-synt_D"/>
    <property type="match status" value="1"/>
</dbReference>
<accession>A0A177B830</accession>
<name>A0A177B830_9BILA</name>
<keyword evidence="5" id="KW-1185">Reference proteome</keyword>
<keyword evidence="2" id="KW-0813">Transport</keyword>
<dbReference type="Gene3D" id="1.10.287.3240">
    <property type="match status" value="1"/>
</dbReference>
<dbReference type="EMBL" id="LWCA01000229">
    <property type="protein sequence ID" value="OAF69793.1"/>
    <property type="molecule type" value="Genomic_DNA"/>
</dbReference>
<dbReference type="PANTHER" id="PTHR11671">
    <property type="entry name" value="V-TYPE ATP SYNTHASE SUBUNIT D"/>
    <property type="match status" value="1"/>
</dbReference>
<evidence type="ECO:0000256" key="3">
    <source>
        <dbReference type="ARBA" id="ARBA00023065"/>
    </source>
</evidence>
<dbReference type="GO" id="GO:0046961">
    <property type="term" value="F:proton-transporting ATPase activity, rotational mechanism"/>
    <property type="evidence" value="ECO:0007669"/>
    <property type="project" value="InterPro"/>
</dbReference>
<sequence length="252" mass="28960">MSMQSGRYDIFPSRLACIIMKNRLKNADKGRSLLKKKSDALTIKFRAVIKEIVKEKQAVVEKIVAASILFSEAKFTSSNVINVVVQKVTKAQHKIEVKKSFIAGVILPVYRTSMEGKNDMFNLTGLSRGGQQIEQLKKTYIVMIKKYAHIGGLQVSYLTLDHVIKLTNRRVNAIENIILPKIEKTISYINSELDERDREEFYRMKMIQSKKTKLAEKKRNLMKTRTQEWRQSGIESPKNILDNNVDDDILPI</sequence>
<gene>
    <name evidence="4" type="ORF">A3Q56_02452</name>
</gene>
<dbReference type="Proteomes" id="UP000078046">
    <property type="component" value="Unassembled WGS sequence"/>
</dbReference>
<organism evidence="4 5">
    <name type="scientific">Intoshia linei</name>
    <dbReference type="NCBI Taxonomy" id="1819745"/>
    <lineage>
        <taxon>Eukaryota</taxon>
        <taxon>Metazoa</taxon>
        <taxon>Spiralia</taxon>
        <taxon>Lophotrochozoa</taxon>
        <taxon>Mesozoa</taxon>
        <taxon>Orthonectida</taxon>
        <taxon>Rhopaluridae</taxon>
        <taxon>Intoshia</taxon>
    </lineage>
</organism>
<evidence type="ECO:0000256" key="1">
    <source>
        <dbReference type="ARBA" id="ARBA00005850"/>
    </source>
</evidence>
<proteinExistence type="inferred from homology"/>
<keyword evidence="3" id="KW-0406">Ion transport</keyword>
<evidence type="ECO:0008006" key="6">
    <source>
        <dbReference type="Google" id="ProtNLM"/>
    </source>
</evidence>